<dbReference type="GO" id="GO:0005576">
    <property type="term" value="C:extracellular region"/>
    <property type="evidence" value="ECO:0007669"/>
    <property type="project" value="UniProtKB-SubCell"/>
</dbReference>
<feature type="binding site" evidence="15">
    <location>
        <position position="115"/>
    </location>
    <ligand>
        <name>Ca(2+)</name>
        <dbReference type="ChEBI" id="CHEBI:29108"/>
        <label>1</label>
    </ligand>
</feature>
<dbReference type="FunFam" id="1.10.420.10:FF:000001">
    <property type="entry name" value="Peroxidase"/>
    <property type="match status" value="1"/>
</dbReference>
<keyword evidence="5 18" id="KW-0575">Peroxidase</keyword>
<dbReference type="InterPro" id="IPR033905">
    <property type="entry name" value="Secretory_peroxidase"/>
</dbReference>
<protein>
    <recommendedName>
        <fullName evidence="4 18">Peroxidase</fullName>
        <ecNumber evidence="4 18">1.11.1.7</ecNumber>
    </recommendedName>
</protein>
<dbReference type="KEGG" id="qsa:O6P43_030488"/>
<keyword evidence="11 17" id="KW-1015">Disulfide bond</keyword>
<evidence type="ECO:0000256" key="9">
    <source>
        <dbReference type="ARBA" id="ARBA00023002"/>
    </source>
</evidence>
<keyword evidence="10 15" id="KW-0408">Iron</keyword>
<evidence type="ECO:0000313" key="20">
    <source>
        <dbReference type="EMBL" id="KAJ7945428.1"/>
    </source>
</evidence>
<dbReference type="FunFam" id="1.10.520.10:FF:000009">
    <property type="entry name" value="Peroxidase"/>
    <property type="match status" value="1"/>
</dbReference>
<evidence type="ECO:0000256" key="1">
    <source>
        <dbReference type="ARBA" id="ARBA00000189"/>
    </source>
</evidence>
<comment type="subcellular location">
    <subcellularLocation>
        <location evidence="18">Secreted</location>
    </subcellularLocation>
</comment>
<gene>
    <name evidence="20" type="ORF">O6P43_030488</name>
</gene>
<keyword evidence="7 15" id="KW-0479">Metal-binding</keyword>
<feature type="binding site" evidence="15">
    <location>
        <position position="113"/>
    </location>
    <ligand>
        <name>Ca(2+)</name>
        <dbReference type="ChEBI" id="CHEBI:29108"/>
        <label>1</label>
    </ligand>
</feature>
<feature type="binding site" description="axial binding residue" evidence="15">
    <location>
        <position position="232"/>
    </location>
    <ligand>
        <name>heme b</name>
        <dbReference type="ChEBI" id="CHEBI:60344"/>
    </ligand>
    <ligandPart>
        <name>Fe</name>
        <dbReference type="ChEBI" id="CHEBI:18248"/>
    </ligandPart>
</feature>
<keyword evidence="12" id="KW-0325">Glycoprotein</keyword>
<evidence type="ECO:0000256" key="7">
    <source>
        <dbReference type="ARBA" id="ARBA00022723"/>
    </source>
</evidence>
<feature type="binding site" evidence="15">
    <location>
        <position position="286"/>
    </location>
    <ligand>
        <name>Ca(2+)</name>
        <dbReference type="ChEBI" id="CHEBI:29108"/>
        <label>2</label>
    </ligand>
</feature>
<dbReference type="InterPro" id="IPR019793">
    <property type="entry name" value="Peroxidases_heam-ligand_BS"/>
</dbReference>
<dbReference type="GO" id="GO:0046872">
    <property type="term" value="F:metal ion binding"/>
    <property type="evidence" value="ECO:0007669"/>
    <property type="project" value="UniProtKB-UniRule"/>
</dbReference>
<comment type="function">
    <text evidence="2">Removal of H(2)O(2), oxidation of toxic reductants, biosynthesis and degradation of lignin, suberization, auxin catabolism, response to environmental stresses such as wounding, pathogen attack and oxidative stress. These functions might be dependent on each isozyme/isoform in each plant tissue.</text>
</comment>
<evidence type="ECO:0000256" key="3">
    <source>
        <dbReference type="ARBA" id="ARBA00006873"/>
    </source>
</evidence>
<feature type="active site" description="Proton acceptor" evidence="13">
    <location>
        <position position="105"/>
    </location>
</feature>
<feature type="binding site" evidence="15">
    <location>
        <position position="291"/>
    </location>
    <ligand>
        <name>Ca(2+)</name>
        <dbReference type="ChEBI" id="CHEBI:29108"/>
        <label>2</label>
    </ligand>
</feature>
<feature type="binding site" evidence="15">
    <location>
        <position position="127"/>
    </location>
    <ligand>
        <name>Ca(2+)</name>
        <dbReference type="ChEBI" id="CHEBI:29108"/>
        <label>1</label>
    </ligand>
</feature>
<dbReference type="PRINTS" id="PR00458">
    <property type="entry name" value="PEROXIDASE"/>
</dbReference>
<dbReference type="GO" id="GO:0006979">
    <property type="term" value="P:response to oxidative stress"/>
    <property type="evidence" value="ECO:0007669"/>
    <property type="project" value="UniProtKB-UniRule"/>
</dbReference>
<dbReference type="AlphaFoldDB" id="A0AAD7KTQ5"/>
<dbReference type="EC" id="1.11.1.7" evidence="4 18"/>
<comment type="cofactor">
    <cofactor evidence="15 18">
        <name>Ca(2+)</name>
        <dbReference type="ChEBI" id="CHEBI:29108"/>
    </cofactor>
    <text evidence="15 18">Binds 2 calcium ions per subunit.</text>
</comment>
<evidence type="ECO:0000256" key="2">
    <source>
        <dbReference type="ARBA" id="ARBA00002322"/>
    </source>
</evidence>
<dbReference type="GO" id="GO:0020037">
    <property type="term" value="F:heme binding"/>
    <property type="evidence" value="ECO:0007669"/>
    <property type="project" value="UniProtKB-UniRule"/>
</dbReference>
<dbReference type="InterPro" id="IPR010255">
    <property type="entry name" value="Haem_peroxidase_sf"/>
</dbReference>
<comment type="similarity">
    <text evidence="18">Belongs to the peroxidase family. Classical plant (class III) peroxidase subfamily.</text>
</comment>
<dbReference type="Pfam" id="PF00141">
    <property type="entry name" value="peroxidase"/>
    <property type="match status" value="1"/>
</dbReference>
<dbReference type="Gene3D" id="1.10.520.10">
    <property type="match status" value="1"/>
</dbReference>
<keyword evidence="6 18" id="KW-0349">Heme</keyword>
<accession>A0AAD7KTQ5</accession>
<dbReference type="PANTHER" id="PTHR31388">
    <property type="entry name" value="PEROXIDASE 72-RELATED"/>
    <property type="match status" value="1"/>
</dbReference>
<evidence type="ECO:0000256" key="16">
    <source>
        <dbReference type="PIRSR" id="PIRSR600823-4"/>
    </source>
</evidence>
<evidence type="ECO:0000256" key="6">
    <source>
        <dbReference type="ARBA" id="ARBA00022617"/>
    </source>
</evidence>
<evidence type="ECO:0000256" key="17">
    <source>
        <dbReference type="PIRSR" id="PIRSR600823-5"/>
    </source>
</evidence>
<evidence type="ECO:0000256" key="13">
    <source>
        <dbReference type="PIRSR" id="PIRSR600823-1"/>
    </source>
</evidence>
<dbReference type="GO" id="GO:0042744">
    <property type="term" value="P:hydrogen peroxide catabolic process"/>
    <property type="evidence" value="ECO:0007669"/>
    <property type="project" value="UniProtKB-KW"/>
</dbReference>
<feature type="binding site" evidence="15">
    <location>
        <position position="111"/>
    </location>
    <ligand>
        <name>Ca(2+)</name>
        <dbReference type="ChEBI" id="CHEBI:29108"/>
        <label>1</label>
    </ligand>
</feature>
<evidence type="ECO:0000256" key="10">
    <source>
        <dbReference type="ARBA" id="ARBA00023004"/>
    </source>
</evidence>
<feature type="disulfide bond" evidence="17">
    <location>
        <begin position="107"/>
        <end position="112"/>
    </location>
</feature>
<comment type="cofactor">
    <cofactor evidence="15 18">
        <name>heme b</name>
        <dbReference type="ChEBI" id="CHEBI:60344"/>
    </cofactor>
    <text evidence="15 18">Binds 1 heme b (iron(II)-protoporphyrin IX) group per subunit.</text>
</comment>
<keyword evidence="8 15" id="KW-0106">Calcium</keyword>
<feature type="binding site" evidence="14">
    <location>
        <position position="202"/>
    </location>
    <ligand>
        <name>substrate</name>
    </ligand>
</feature>
<feature type="binding site" evidence="15">
    <location>
        <position position="109"/>
    </location>
    <ligand>
        <name>Ca(2+)</name>
        <dbReference type="ChEBI" id="CHEBI:29108"/>
        <label>1</label>
    </ligand>
</feature>
<sequence length="390" mass="43940">MKWGKWQSFCTSIQKKFKEAPHESQKPNTTIQFLADPSKFNTTSQMAPLFLLFLLHVTTLSAADLRPGFYSETCPEAEFIVRDVMKKALIREPRSVASVMRFQFHDCFVNGCDASMLLDDTPTMLGEKFALSNINSLRSYEVVDDVKEALESVCPGIVSCADIIIMASRDAVALTGGPYWEVRLGRLDSLSASQEDSNNIMPSPRSNASYLIDLFQKYSLSVKDLVALSGSHSIGQGRCFSIMFRLYNQSGSGQPDPAIEPKFREKLDKLCPLNVDQNVTGDLDATPQVFDNQYFKDLVAGRGFLNSDQTLFTFPHTKKFVKLYSKDQGEFFKDFVEGMLKMGDLQSGRPGEVRKNCRVVTGHQANSFWELTKEREENYKVIKSTTRFCC</sequence>
<dbReference type="Gene3D" id="1.10.420.10">
    <property type="entry name" value="Peroxidase, domain 2"/>
    <property type="match status" value="1"/>
</dbReference>
<keyword evidence="21" id="KW-1185">Reference proteome</keyword>
<keyword evidence="9 18" id="KW-0560">Oxidoreductase</keyword>
<organism evidence="20 21">
    <name type="scientific">Quillaja saponaria</name>
    <name type="common">Soap bark tree</name>
    <dbReference type="NCBI Taxonomy" id="32244"/>
    <lineage>
        <taxon>Eukaryota</taxon>
        <taxon>Viridiplantae</taxon>
        <taxon>Streptophyta</taxon>
        <taxon>Embryophyta</taxon>
        <taxon>Tracheophyta</taxon>
        <taxon>Spermatophyta</taxon>
        <taxon>Magnoliopsida</taxon>
        <taxon>eudicotyledons</taxon>
        <taxon>Gunneridae</taxon>
        <taxon>Pentapetalae</taxon>
        <taxon>rosids</taxon>
        <taxon>fabids</taxon>
        <taxon>Fabales</taxon>
        <taxon>Quillajaceae</taxon>
        <taxon>Quillaja</taxon>
    </lineage>
</organism>
<evidence type="ECO:0000256" key="18">
    <source>
        <dbReference type="RuleBase" id="RU362060"/>
    </source>
</evidence>
<feature type="site" description="Transition state stabilizer" evidence="16">
    <location>
        <position position="101"/>
    </location>
</feature>
<evidence type="ECO:0000256" key="8">
    <source>
        <dbReference type="ARBA" id="ARBA00022837"/>
    </source>
</evidence>
<comment type="catalytic activity">
    <reaction evidence="1 18">
        <text>2 a phenolic donor + H2O2 = 2 a phenolic radical donor + 2 H2O</text>
        <dbReference type="Rhea" id="RHEA:56136"/>
        <dbReference type="ChEBI" id="CHEBI:15377"/>
        <dbReference type="ChEBI" id="CHEBI:16240"/>
        <dbReference type="ChEBI" id="CHEBI:139520"/>
        <dbReference type="ChEBI" id="CHEBI:139521"/>
        <dbReference type="EC" id="1.11.1.7"/>
    </reaction>
</comment>
<proteinExistence type="inferred from homology"/>
<feature type="disulfide bond" evidence="17">
    <location>
        <begin position="74"/>
        <end position="154"/>
    </location>
</feature>
<feature type="binding site" evidence="15">
    <location>
        <position position="284"/>
    </location>
    <ligand>
        <name>Ca(2+)</name>
        <dbReference type="ChEBI" id="CHEBI:29108"/>
        <label>2</label>
    </ligand>
</feature>
<dbReference type="PANTHER" id="PTHR31388:SF2">
    <property type="entry name" value="PEROXIDASE 17"/>
    <property type="match status" value="1"/>
</dbReference>
<feature type="disulfide bond" evidence="17">
    <location>
        <begin position="160"/>
        <end position="357"/>
    </location>
</feature>
<dbReference type="InterPro" id="IPR002016">
    <property type="entry name" value="Haem_peroxidase"/>
</dbReference>
<dbReference type="GO" id="GO:0140825">
    <property type="term" value="F:lactoperoxidase activity"/>
    <property type="evidence" value="ECO:0007669"/>
    <property type="project" value="UniProtKB-EC"/>
</dbReference>
<comment type="caution">
    <text evidence="20">The sequence shown here is derived from an EMBL/GenBank/DDBJ whole genome shotgun (WGS) entry which is preliminary data.</text>
</comment>
<evidence type="ECO:0000256" key="14">
    <source>
        <dbReference type="PIRSR" id="PIRSR600823-2"/>
    </source>
</evidence>
<dbReference type="SUPFAM" id="SSF48113">
    <property type="entry name" value="Heme-dependent peroxidases"/>
    <property type="match status" value="1"/>
</dbReference>
<evidence type="ECO:0000313" key="21">
    <source>
        <dbReference type="Proteomes" id="UP001163823"/>
    </source>
</evidence>
<dbReference type="CDD" id="cd00693">
    <property type="entry name" value="secretory_peroxidase"/>
    <property type="match status" value="1"/>
</dbReference>
<evidence type="ECO:0000256" key="4">
    <source>
        <dbReference type="ARBA" id="ARBA00012313"/>
    </source>
</evidence>
<dbReference type="PRINTS" id="PR00461">
    <property type="entry name" value="PLPEROXIDASE"/>
</dbReference>
<feature type="domain" description="Plant heme peroxidase family profile" evidence="19">
    <location>
        <begin position="64"/>
        <end position="361"/>
    </location>
</feature>
<keyword evidence="18" id="KW-0376">Hydrogen peroxide</keyword>
<dbReference type="Proteomes" id="UP001163823">
    <property type="component" value="Chromosome 13"/>
</dbReference>
<name>A0AAD7KTQ5_QUISA</name>
<evidence type="ECO:0000259" key="19">
    <source>
        <dbReference type="PROSITE" id="PS50873"/>
    </source>
</evidence>
<dbReference type="PROSITE" id="PS00435">
    <property type="entry name" value="PEROXIDASE_1"/>
    <property type="match status" value="1"/>
</dbReference>
<feature type="disulfide bond" evidence="17">
    <location>
        <begin position="239"/>
        <end position="271"/>
    </location>
</feature>
<dbReference type="InterPro" id="IPR000823">
    <property type="entry name" value="Peroxidase_pln"/>
</dbReference>
<evidence type="ECO:0000256" key="11">
    <source>
        <dbReference type="ARBA" id="ARBA00023157"/>
    </source>
</evidence>
<evidence type="ECO:0000256" key="12">
    <source>
        <dbReference type="ARBA" id="ARBA00023180"/>
    </source>
</evidence>
<feature type="binding site" evidence="15">
    <location>
        <position position="106"/>
    </location>
    <ligand>
        <name>Ca(2+)</name>
        <dbReference type="ChEBI" id="CHEBI:29108"/>
        <label>1</label>
    </ligand>
</feature>
<evidence type="ECO:0000256" key="15">
    <source>
        <dbReference type="PIRSR" id="PIRSR600823-3"/>
    </source>
</evidence>
<keyword evidence="18" id="KW-0964">Secreted</keyword>
<dbReference type="PROSITE" id="PS50873">
    <property type="entry name" value="PEROXIDASE_4"/>
    <property type="match status" value="1"/>
</dbReference>
<evidence type="ECO:0000256" key="5">
    <source>
        <dbReference type="ARBA" id="ARBA00022559"/>
    </source>
</evidence>
<dbReference type="EMBL" id="JARAOO010000013">
    <property type="protein sequence ID" value="KAJ7945428.1"/>
    <property type="molecule type" value="Genomic_DNA"/>
</dbReference>
<reference evidence="20" key="1">
    <citation type="journal article" date="2023" name="Science">
        <title>Elucidation of the pathway for biosynthesis of saponin adjuvants from the soapbark tree.</title>
        <authorList>
            <person name="Reed J."/>
            <person name="Orme A."/>
            <person name="El-Demerdash A."/>
            <person name="Owen C."/>
            <person name="Martin L.B.B."/>
            <person name="Misra R.C."/>
            <person name="Kikuchi S."/>
            <person name="Rejzek M."/>
            <person name="Martin A.C."/>
            <person name="Harkess A."/>
            <person name="Leebens-Mack J."/>
            <person name="Louveau T."/>
            <person name="Stephenson M.J."/>
            <person name="Osbourn A."/>
        </authorList>
    </citation>
    <scope>NUCLEOTIDE SEQUENCE</scope>
    <source>
        <strain evidence="20">S10</strain>
    </source>
</reference>
<comment type="similarity">
    <text evidence="3">Belongs to the peroxidase family. Ascorbate peroxidase subfamily.</text>
</comment>